<keyword evidence="2" id="KW-1185">Reference proteome</keyword>
<sequence>MIGLIGPADSVAHALAVATAHHWEGRIIARPYRHADEAATVARELDQTCQVLLFTGRVPYELIRGVELNAELQYISHSGADLYRCIAHVLLTHDGHMPTATVDSIDRETAESTFEDLDLPAPACAPLPSDSDGPIPAADELVQFHLDQLASGAAEIALTCLAEVNERLREKGAPVERIVHTKATLLDALHRAVLADELHRTRSAQPAVAIFRVDVDSRGGLDVYDREQRRLRAQSALLHLARKNGGRLSTLERDLYAITTNRGAIEMALERRRNGHSSLLDVPNFDAPTTVGVGIGDTYSLAEENARAAMRVDGDAVTVMFPDGRTDSGRGAAPAHLGAQDVTDGYVRLGERLSIGALAAQRLVRALGKVDTDALTARELGEAYGVQTRSARRLLSTLIEAGFAEEIGIRARPQAGRPQTLCRVDLRRILEELEQPAASV</sequence>
<dbReference type="OrthoDB" id="5441449at2"/>
<dbReference type="InterPro" id="IPR043128">
    <property type="entry name" value="Rev_trsase/Diguanyl_cyclase"/>
</dbReference>
<gene>
    <name evidence="1" type="ORF">FB560_3072</name>
</gene>
<evidence type="ECO:0008006" key="3">
    <source>
        <dbReference type="Google" id="ProtNLM"/>
    </source>
</evidence>
<protein>
    <recommendedName>
        <fullName evidence="3">Transcriptional regulator</fullName>
    </recommendedName>
</protein>
<organism evidence="1 2">
    <name type="scientific">Microbacterium saperdae</name>
    <dbReference type="NCBI Taxonomy" id="69368"/>
    <lineage>
        <taxon>Bacteria</taxon>
        <taxon>Bacillati</taxon>
        <taxon>Actinomycetota</taxon>
        <taxon>Actinomycetes</taxon>
        <taxon>Micrococcales</taxon>
        <taxon>Microbacteriaceae</taxon>
        <taxon>Microbacterium</taxon>
    </lineage>
</organism>
<accession>A0A543B9S3</accession>
<evidence type="ECO:0000313" key="2">
    <source>
        <dbReference type="Proteomes" id="UP000317209"/>
    </source>
</evidence>
<dbReference type="RefSeq" id="WP_141873381.1">
    <property type="nucleotide sequence ID" value="NZ_VFOX01000002.1"/>
</dbReference>
<name>A0A543B9S3_9MICO</name>
<comment type="caution">
    <text evidence="1">The sequence shown here is derived from an EMBL/GenBank/DDBJ whole genome shotgun (WGS) entry which is preliminary data.</text>
</comment>
<dbReference type="Gene3D" id="3.30.70.270">
    <property type="match status" value="1"/>
</dbReference>
<reference evidence="1 2" key="1">
    <citation type="submission" date="2019-06" db="EMBL/GenBank/DDBJ databases">
        <title>Sequencing the genomes of 1000 actinobacteria strains.</title>
        <authorList>
            <person name="Klenk H.-P."/>
        </authorList>
    </citation>
    <scope>NUCLEOTIDE SEQUENCE [LARGE SCALE GENOMIC DNA]</scope>
    <source>
        <strain evidence="1 2">DSM 20169</strain>
    </source>
</reference>
<dbReference type="AlphaFoldDB" id="A0A543B9S3"/>
<proteinExistence type="predicted"/>
<dbReference type="EMBL" id="VFOX01000002">
    <property type="protein sequence ID" value="TQL81599.1"/>
    <property type="molecule type" value="Genomic_DNA"/>
</dbReference>
<dbReference type="Proteomes" id="UP000317209">
    <property type="component" value="Unassembled WGS sequence"/>
</dbReference>
<evidence type="ECO:0000313" key="1">
    <source>
        <dbReference type="EMBL" id="TQL81599.1"/>
    </source>
</evidence>